<proteinExistence type="predicted"/>
<sequence>MTRVETRALRACVGDGDGRLSEVAMDGLLDTKIRCLLACIKDDGKDECGGGALLKLEDAK</sequence>
<dbReference type="AlphaFoldDB" id="A0A4U9EI33"/>
<dbReference type="EMBL" id="CAAKMV010000140">
    <property type="protein sequence ID" value="VIO59466.1"/>
    <property type="molecule type" value="Genomic_DNA"/>
</dbReference>
<evidence type="ECO:0000313" key="1">
    <source>
        <dbReference type="EMBL" id="CAG1971195.1"/>
    </source>
</evidence>
<organism evidence="1 3">
    <name type="scientific">Gibberella zeae</name>
    <name type="common">Wheat head blight fungus</name>
    <name type="synonym">Fusarium graminearum</name>
    <dbReference type="NCBI Taxonomy" id="5518"/>
    <lineage>
        <taxon>Eukaryota</taxon>
        <taxon>Fungi</taxon>
        <taxon>Dikarya</taxon>
        <taxon>Ascomycota</taxon>
        <taxon>Pezizomycotina</taxon>
        <taxon>Sordariomycetes</taxon>
        <taxon>Hypocreomycetidae</taxon>
        <taxon>Hypocreales</taxon>
        <taxon>Nectriaceae</taxon>
        <taxon>Fusarium</taxon>
    </lineage>
</organism>
<accession>A0A4U9EI33</accession>
<evidence type="ECO:0000313" key="2">
    <source>
        <dbReference type="EMBL" id="VIO59466.1"/>
    </source>
</evidence>
<name>A0A4U9EI33_GIBZA</name>
<reference evidence="1" key="2">
    <citation type="submission" date="2021-03" db="EMBL/GenBank/DDBJ databases">
        <authorList>
            <person name="Alouane T."/>
            <person name="Langin T."/>
            <person name="Bonhomme L."/>
        </authorList>
    </citation>
    <scope>NUCLEOTIDE SEQUENCE</scope>
    <source>
        <strain evidence="1">MDC_Fg202</strain>
    </source>
</reference>
<evidence type="ECO:0000313" key="3">
    <source>
        <dbReference type="Proteomes" id="UP000746612"/>
    </source>
</evidence>
<protein>
    <submittedName>
        <fullName evidence="1">Uncharacterized protein</fullName>
    </submittedName>
</protein>
<gene>
    <name evidence="2" type="ORF">FUG_LOCUS350133</name>
    <name evidence="1" type="ORF">MDCFG202_LOCUS92681</name>
</gene>
<dbReference type="Proteomes" id="UP000746612">
    <property type="component" value="Unassembled WGS sequence"/>
</dbReference>
<reference evidence="2" key="1">
    <citation type="submission" date="2019-04" db="EMBL/GenBank/DDBJ databases">
        <authorList>
            <person name="Melise S."/>
            <person name="Noan J."/>
            <person name="Okalmin O."/>
        </authorList>
    </citation>
    <scope>NUCLEOTIDE SEQUENCE</scope>
    <source>
        <strain evidence="2">FN9</strain>
    </source>
</reference>
<dbReference type="EMBL" id="CAJPIJ010000088">
    <property type="protein sequence ID" value="CAG1971195.1"/>
    <property type="molecule type" value="Genomic_DNA"/>
</dbReference>